<protein>
    <submittedName>
        <fullName evidence="1">Uncharacterized protein</fullName>
    </submittedName>
</protein>
<organism evidence="1 2">
    <name type="scientific">Thalictrum thalictroides</name>
    <name type="common">Rue-anemone</name>
    <name type="synonym">Anemone thalictroides</name>
    <dbReference type="NCBI Taxonomy" id="46969"/>
    <lineage>
        <taxon>Eukaryota</taxon>
        <taxon>Viridiplantae</taxon>
        <taxon>Streptophyta</taxon>
        <taxon>Embryophyta</taxon>
        <taxon>Tracheophyta</taxon>
        <taxon>Spermatophyta</taxon>
        <taxon>Magnoliopsida</taxon>
        <taxon>Ranunculales</taxon>
        <taxon>Ranunculaceae</taxon>
        <taxon>Thalictroideae</taxon>
        <taxon>Thalictrum</taxon>
    </lineage>
</organism>
<accession>A0A7J6UWY3</accession>
<feature type="non-terminal residue" evidence="1">
    <location>
        <position position="1"/>
    </location>
</feature>
<dbReference type="EMBL" id="JABWDY010041819">
    <property type="protein sequence ID" value="KAF5177107.1"/>
    <property type="molecule type" value="Genomic_DNA"/>
</dbReference>
<gene>
    <name evidence="1" type="ORF">FRX31_033306</name>
</gene>
<dbReference type="AlphaFoldDB" id="A0A7J6UWY3"/>
<proteinExistence type="predicted"/>
<reference evidence="1 2" key="1">
    <citation type="submission" date="2020-06" db="EMBL/GenBank/DDBJ databases">
        <title>Transcriptomic and genomic resources for Thalictrum thalictroides and T. hernandezii: Facilitating candidate gene discovery in an emerging model plant lineage.</title>
        <authorList>
            <person name="Arias T."/>
            <person name="Riano-Pachon D.M."/>
            <person name="Di Stilio V.S."/>
        </authorList>
    </citation>
    <scope>NUCLEOTIDE SEQUENCE [LARGE SCALE GENOMIC DNA]</scope>
    <source>
        <strain evidence="2">cv. WT478/WT964</strain>
        <tissue evidence="1">Leaves</tissue>
    </source>
</reference>
<evidence type="ECO:0000313" key="1">
    <source>
        <dbReference type="EMBL" id="KAF5177107.1"/>
    </source>
</evidence>
<evidence type="ECO:0000313" key="2">
    <source>
        <dbReference type="Proteomes" id="UP000554482"/>
    </source>
</evidence>
<name>A0A7J6UWY3_THATH</name>
<keyword evidence="2" id="KW-1185">Reference proteome</keyword>
<comment type="caution">
    <text evidence="1">The sequence shown here is derived from an EMBL/GenBank/DDBJ whole genome shotgun (WGS) entry which is preliminary data.</text>
</comment>
<sequence length="80" mass="9215">VLVDMTKTKKLILYLVIDRSSKRCGEVQIHRVTEMVMHLCEARSAVTHEVTIDVASPEAGVIQKVVRMAWFLVQFLYHVF</sequence>
<dbReference type="Proteomes" id="UP000554482">
    <property type="component" value="Unassembled WGS sequence"/>
</dbReference>